<evidence type="ECO:0000256" key="1">
    <source>
        <dbReference type="SAM" id="SignalP"/>
    </source>
</evidence>
<dbReference type="AlphaFoldDB" id="A0A0G4I744"/>
<keyword evidence="1" id="KW-0732">Signal</keyword>
<protein>
    <recommendedName>
        <fullName evidence="3">IPT/TIG domain-containing protein</fullName>
    </recommendedName>
</protein>
<dbReference type="EMBL" id="CDMZ01005367">
    <property type="protein sequence ID" value="CEM52771.1"/>
    <property type="molecule type" value="Genomic_DNA"/>
</dbReference>
<accession>A0A0G4I744</accession>
<evidence type="ECO:0008006" key="3">
    <source>
        <dbReference type="Google" id="ProtNLM"/>
    </source>
</evidence>
<feature type="signal peptide" evidence="1">
    <location>
        <begin position="1"/>
        <end position="23"/>
    </location>
</feature>
<evidence type="ECO:0000313" key="2">
    <source>
        <dbReference type="EMBL" id="CEM52771.1"/>
    </source>
</evidence>
<organism evidence="2">
    <name type="scientific">Chromera velia CCMP2878</name>
    <dbReference type="NCBI Taxonomy" id="1169474"/>
    <lineage>
        <taxon>Eukaryota</taxon>
        <taxon>Sar</taxon>
        <taxon>Alveolata</taxon>
        <taxon>Colpodellida</taxon>
        <taxon>Chromeraceae</taxon>
        <taxon>Chromera</taxon>
    </lineage>
</organism>
<reference evidence="2" key="1">
    <citation type="submission" date="2014-11" db="EMBL/GenBank/DDBJ databases">
        <authorList>
            <person name="Otto D Thomas"/>
            <person name="Naeem Raeece"/>
        </authorList>
    </citation>
    <scope>NUCLEOTIDE SEQUENCE</scope>
</reference>
<proteinExistence type="predicted"/>
<dbReference type="VEuPathDB" id="CryptoDB:Cvel_11498"/>
<name>A0A0G4I744_9ALVE</name>
<gene>
    <name evidence="2" type="ORF">Cvel_11498</name>
</gene>
<sequence>MHTGFYPLLFVVAVGLSPDVLHSCFQHQARAVGQGGSFPSTAADFEGYAKRINDMGPLAKIVEGTYTLDDTENLFDKIFPGLGGKVSPENIYGESVGLKGNGIPPSVEEALSGPSSFIPTGGNLMGLDQFISSNFGNVSCSGDSPFDFNTTLNFLDPTLVGPPTDIDIIFEGPFGSNQTFRVRNLPTADLTFPQQDVGVEFPPSIATLGNFTNEEIEEDENTEGPETSLVKKI</sequence>
<feature type="chain" id="PRO_5005192678" description="IPT/TIG domain-containing protein" evidence="1">
    <location>
        <begin position="24"/>
        <end position="233"/>
    </location>
</feature>